<protein>
    <submittedName>
        <fullName evidence="2">Uncharacterized protein</fullName>
    </submittedName>
</protein>
<name>A0ABW7Q7W8_9MICO</name>
<evidence type="ECO:0000313" key="3">
    <source>
        <dbReference type="Proteomes" id="UP001610861"/>
    </source>
</evidence>
<dbReference type="Proteomes" id="UP001610861">
    <property type="component" value="Unassembled WGS sequence"/>
</dbReference>
<organism evidence="2 3">
    <name type="scientific">Microbacterium alkaliflavum</name>
    <dbReference type="NCBI Taxonomy" id="3248839"/>
    <lineage>
        <taxon>Bacteria</taxon>
        <taxon>Bacillati</taxon>
        <taxon>Actinomycetota</taxon>
        <taxon>Actinomycetes</taxon>
        <taxon>Micrococcales</taxon>
        <taxon>Microbacteriaceae</taxon>
        <taxon>Microbacterium</taxon>
    </lineage>
</organism>
<reference evidence="2 3" key="1">
    <citation type="submission" date="2024-09" db="EMBL/GenBank/DDBJ databases">
        <authorList>
            <person name="Pan X."/>
        </authorList>
    </citation>
    <scope>NUCLEOTIDE SEQUENCE [LARGE SCALE GENOMIC DNA]</scope>
    <source>
        <strain evidence="2 3">B2969</strain>
    </source>
</reference>
<evidence type="ECO:0000256" key="1">
    <source>
        <dbReference type="SAM" id="MobiDB-lite"/>
    </source>
</evidence>
<gene>
    <name evidence="2" type="ORF">ACH3VR_11320</name>
</gene>
<keyword evidence="3" id="KW-1185">Reference proteome</keyword>
<comment type="caution">
    <text evidence="2">The sequence shown here is derived from an EMBL/GenBank/DDBJ whole genome shotgun (WGS) entry which is preliminary data.</text>
</comment>
<proteinExistence type="predicted"/>
<sequence>MKKDAWDALKPWERYRLRVEAVGRTWTDPLFCLESAASVLGAPVFGEPRWIHLLNPGGASWREGDVVVHGTGDERLTSMVGGMTVASLHDTMLDLCRVLPPAFALAVADHVARRSRSSDSGPLSERGRAQKNRRGVRQLDWIDQHLDPAAESVGESCSRAVIHWLGYEAPLTQVTFTYEDVVDRVDFYFEHRRIIGESDGYGKYDATDAEASKQHFIAEKKREDRLRRYEGGFSRWDWKDTLAWRPLDRALRAAGLSPIRPADARGLASLATNPRSFPRSRDKA</sequence>
<feature type="region of interest" description="Disordered" evidence="1">
    <location>
        <begin position="115"/>
        <end position="135"/>
    </location>
</feature>
<evidence type="ECO:0000313" key="2">
    <source>
        <dbReference type="EMBL" id="MFH8250947.1"/>
    </source>
</evidence>
<dbReference type="EMBL" id="JBIQWL010000003">
    <property type="protein sequence ID" value="MFH8250947.1"/>
    <property type="molecule type" value="Genomic_DNA"/>
</dbReference>
<accession>A0ABW7Q7W8</accession>
<dbReference type="RefSeq" id="WP_397556396.1">
    <property type="nucleotide sequence ID" value="NZ_JBIQWL010000003.1"/>
</dbReference>